<dbReference type="GeneID" id="70233927"/>
<dbReference type="AlphaFoldDB" id="A0A9P8T6V2"/>
<reference evidence="10" key="1">
    <citation type="journal article" date="2021" name="Open Biol.">
        <title>Shared evolutionary footprints suggest mitochondrial oxidative damage underlies multiple complex I losses in fungi.</title>
        <authorList>
            <person name="Schikora-Tamarit M.A."/>
            <person name="Marcet-Houben M."/>
            <person name="Nosek J."/>
            <person name="Gabaldon T."/>
        </authorList>
    </citation>
    <scope>NUCLEOTIDE SEQUENCE</scope>
    <source>
        <strain evidence="10">CBS6075</strain>
    </source>
</reference>
<dbReference type="InterPro" id="IPR018104">
    <property type="entry name" value="TIF_eIF-1A_CS"/>
</dbReference>
<dbReference type="GO" id="GO:0003743">
    <property type="term" value="F:translation initiation factor activity"/>
    <property type="evidence" value="ECO:0007669"/>
    <property type="project" value="UniProtKB-UniRule"/>
</dbReference>
<protein>
    <recommendedName>
        <fullName evidence="4">Eukaryotic translation initiation factor 4C</fullName>
    </recommendedName>
</protein>
<evidence type="ECO:0000256" key="1">
    <source>
        <dbReference type="ARBA" id="ARBA00007392"/>
    </source>
</evidence>
<feature type="compositionally biased region" description="Basic residues" evidence="8">
    <location>
        <begin position="1"/>
        <end position="16"/>
    </location>
</feature>
<dbReference type="InterPro" id="IPR001253">
    <property type="entry name" value="TIF_eIF-1A"/>
</dbReference>
<evidence type="ECO:0000313" key="10">
    <source>
        <dbReference type="EMBL" id="KAH3668206.1"/>
    </source>
</evidence>
<dbReference type="CDD" id="cd05793">
    <property type="entry name" value="S1_IF1A"/>
    <property type="match status" value="1"/>
</dbReference>
<feature type="compositionally biased region" description="Acidic residues" evidence="8">
    <location>
        <begin position="122"/>
        <end position="151"/>
    </location>
</feature>
<gene>
    <name evidence="10" type="ORF">OGAPHI_001960</name>
</gene>
<accession>A0A9P8T6V2</accession>
<evidence type="ECO:0000256" key="5">
    <source>
        <dbReference type="PROSITE-ProRule" id="PRU00181"/>
    </source>
</evidence>
<dbReference type="EMBL" id="JAEUBE010000158">
    <property type="protein sequence ID" value="KAH3668206.1"/>
    <property type="molecule type" value="Genomic_DNA"/>
</dbReference>
<feature type="region of interest" description="Disordered" evidence="8">
    <location>
        <begin position="1"/>
        <end position="25"/>
    </location>
</feature>
<comment type="caution">
    <text evidence="10">The sequence shown here is derived from an EMBL/GenBank/DDBJ whole genome shotgun (WGS) entry which is preliminary data.</text>
</comment>
<dbReference type="SMART" id="SM00652">
    <property type="entry name" value="eIF1a"/>
    <property type="match status" value="1"/>
</dbReference>
<evidence type="ECO:0000256" key="8">
    <source>
        <dbReference type="SAM" id="MobiDB-lite"/>
    </source>
</evidence>
<evidence type="ECO:0000313" key="11">
    <source>
        <dbReference type="Proteomes" id="UP000769157"/>
    </source>
</evidence>
<sequence>MANKGKGKGGKNRRRGKNESWGQKRELIYKDEQQEYAQITKMLGNGRVQAACFDGTTRIAHIRGKLRKKVWMAQGDIILVALREFQDGQADVVHKYTADEARTLISQGELPETAKINQTDTFGEDADDDANFEFGNESEEDDEEELDIDDI</sequence>
<dbReference type="PROSITE" id="PS01262">
    <property type="entry name" value="IF1A"/>
    <property type="match status" value="1"/>
</dbReference>
<evidence type="ECO:0000256" key="7">
    <source>
        <dbReference type="RuleBase" id="RU004365"/>
    </source>
</evidence>
<name>A0A9P8T6V2_9ASCO</name>
<reference evidence="10" key="2">
    <citation type="submission" date="2021-01" db="EMBL/GenBank/DDBJ databases">
        <authorList>
            <person name="Schikora-Tamarit M.A."/>
        </authorList>
    </citation>
    <scope>NUCLEOTIDE SEQUENCE</scope>
    <source>
        <strain evidence="10">CBS6075</strain>
    </source>
</reference>
<proteinExistence type="inferred from homology"/>
<dbReference type="OrthoDB" id="274995at2759"/>
<keyword evidence="11" id="KW-1185">Reference proteome</keyword>
<evidence type="ECO:0000256" key="4">
    <source>
        <dbReference type="ARBA" id="ARBA00032507"/>
    </source>
</evidence>
<dbReference type="PROSITE" id="PS50832">
    <property type="entry name" value="S1_IF1_TYPE"/>
    <property type="match status" value="1"/>
</dbReference>
<dbReference type="GO" id="GO:0003723">
    <property type="term" value="F:RNA binding"/>
    <property type="evidence" value="ECO:0007669"/>
    <property type="project" value="InterPro"/>
</dbReference>
<evidence type="ECO:0000259" key="9">
    <source>
        <dbReference type="PROSITE" id="PS50832"/>
    </source>
</evidence>
<dbReference type="Gene3D" id="2.40.50.140">
    <property type="entry name" value="Nucleic acid-binding proteins"/>
    <property type="match status" value="1"/>
</dbReference>
<dbReference type="InterPro" id="IPR006196">
    <property type="entry name" value="RNA-binding_domain_S1_IF1"/>
</dbReference>
<dbReference type="SUPFAM" id="SSF50249">
    <property type="entry name" value="Nucleic acid-binding proteins"/>
    <property type="match status" value="1"/>
</dbReference>
<dbReference type="Proteomes" id="UP000769157">
    <property type="component" value="Unassembled WGS sequence"/>
</dbReference>
<dbReference type="PANTHER" id="PTHR21668">
    <property type="entry name" value="EIF-1A"/>
    <property type="match status" value="1"/>
</dbReference>
<evidence type="ECO:0000256" key="3">
    <source>
        <dbReference type="ARBA" id="ARBA00022917"/>
    </source>
</evidence>
<dbReference type="HAMAP" id="MF_00216">
    <property type="entry name" value="aIF_1A"/>
    <property type="match status" value="1"/>
</dbReference>
<feature type="region of interest" description="Disordered" evidence="8">
    <location>
        <begin position="109"/>
        <end position="151"/>
    </location>
</feature>
<dbReference type="NCBIfam" id="TIGR00523">
    <property type="entry name" value="eIF-1A"/>
    <property type="match status" value="1"/>
</dbReference>
<feature type="domain" description="S1-like" evidence="9">
    <location>
        <begin position="23"/>
        <end position="97"/>
    </location>
</feature>
<dbReference type="RefSeq" id="XP_046062620.1">
    <property type="nucleotide sequence ID" value="XM_046202778.1"/>
</dbReference>
<organism evidence="10 11">
    <name type="scientific">Ogataea philodendri</name>
    <dbReference type="NCBI Taxonomy" id="1378263"/>
    <lineage>
        <taxon>Eukaryota</taxon>
        <taxon>Fungi</taxon>
        <taxon>Dikarya</taxon>
        <taxon>Ascomycota</taxon>
        <taxon>Saccharomycotina</taxon>
        <taxon>Pichiomycetes</taxon>
        <taxon>Pichiales</taxon>
        <taxon>Pichiaceae</taxon>
        <taxon>Ogataea</taxon>
    </lineage>
</organism>
<comment type="similarity">
    <text evidence="1 6">Belongs to the eIF-1A family.</text>
</comment>
<dbReference type="InterPro" id="IPR012340">
    <property type="entry name" value="NA-bd_OB-fold"/>
</dbReference>
<evidence type="ECO:0000256" key="6">
    <source>
        <dbReference type="RuleBase" id="RU004364"/>
    </source>
</evidence>
<keyword evidence="2 5" id="KW-0396">Initiation factor</keyword>
<comment type="function">
    <text evidence="7">Seems to be required for maximal rate of protein biosynthesis. Enhances ribosome dissociation into subunits and stabilizes the binding of the initiator Met-tRNA(I) to 40 S ribosomal subunits.</text>
</comment>
<keyword evidence="3 5" id="KW-0648">Protein biosynthesis</keyword>
<dbReference type="Pfam" id="PF01176">
    <property type="entry name" value="eIF-1a"/>
    <property type="match status" value="1"/>
</dbReference>
<evidence type="ECO:0000256" key="2">
    <source>
        <dbReference type="ARBA" id="ARBA00022540"/>
    </source>
</evidence>